<keyword evidence="2" id="KW-1185">Reference proteome</keyword>
<evidence type="ECO:0008006" key="3">
    <source>
        <dbReference type="Google" id="ProtNLM"/>
    </source>
</evidence>
<protein>
    <recommendedName>
        <fullName evidence="3">F-box domain-containing protein</fullName>
    </recommendedName>
</protein>
<sequence length="1067" mass="118121">MKASRREASPDAFFLPPPPMPLLDFAPELLIRILALADADSIRACAQTCVALRSIVQSSSALQYIVECDAAGVVDGSRSSLVAVVERLRALASRQSRLSRLEPSWRSTVAVPFSAGLGELSGGFYCLGEAQAIHVLQLPTHADERSLWRNMRVPKRYGVLVDLNLSASQDVVVLATHCQAEPYRITLIPYSISTFQLHPLAVAPIPLIFKDPRMETPSIKMEIVGELIVCVVTEHFSAVLGGPELHGGKDYIFVYSWKTGALLKKIVAAPRTYHGFTFLTPETVLLVNLRNRSLEFWDVFGPFSKTPRLTLLLPYVRPGFRLLGGLCRCQPSPSVAFDVAGDTFASDPTTAIVHFQLTFASPKTLSSFMVYLLFIHRHSLLDLLRKHATKVPIVGPHALPYTAWGPPVCRWLLTANNVTNTITSGQRCVLLKQRQIGILDFDVRPVHLRQRASYLAVAKNARGGWSRSPEPELLADDARLFAQPVYGRLPYFVHYIPTERKYTLASMDNVRVIATWDHLGTETIDIMYFDASLPPELSLLPPPPSMYLLDIAAELLIRILSSADGDAIHACEQVCVDLRSIIQSSSILQYIVERDAAGVVDEQQRSLVPVPERLSGLQARQRGLARMKSSWTCTSRFYGRFGNYRLILDGSFYAVLQRRGVRISPLPVRRDQTHIGTSLSTRNPILGFGLSAAENLAIIATRDEETAPCIQLNAYQLTTLHGHPLALTPVTLLVRPQMLVGQFSLTINIVADIVICLLCCESLGDPRGQDRIFINSWETGTLLKEIVAAPNTYKGVVFVTQDIALLVNGQEGSFEFWDILTPDSTPLLSLQLPYLRTSCSFNIGRCQCAPNPWGPGASGTPVDAFASDPRSAIACFHIGISSPGPNISYLLYIHRHSLLNLLQQHTTASSVMGPHALPYSAWGGPVCRWIPCQDPIDDLKSTSYGQRSTMSLPVYGFKQAQIHIIDFDVRPAHLRQRAQCLADDPVRAKAWSMSSASASDWVEDKQAVFTKPVRGSLPFSVCRVSTTENYEQICLAEEKIVGIRVQDFGDEQRRREEDVIDVMHFGP</sequence>
<dbReference type="Proteomes" id="UP000815677">
    <property type="component" value="Unassembled WGS sequence"/>
</dbReference>
<evidence type="ECO:0000313" key="2">
    <source>
        <dbReference type="Proteomes" id="UP000815677"/>
    </source>
</evidence>
<reference evidence="1" key="1">
    <citation type="submission" date="2014-09" db="EMBL/GenBank/DDBJ databases">
        <title>Genome sequence of the luminous mushroom Mycena chlorophos for searching fungal bioluminescence genes.</title>
        <authorList>
            <person name="Tanaka Y."/>
            <person name="Kasuga D."/>
            <person name="Oba Y."/>
            <person name="Hase S."/>
            <person name="Sato K."/>
            <person name="Oba Y."/>
            <person name="Sakakibara Y."/>
        </authorList>
    </citation>
    <scope>NUCLEOTIDE SEQUENCE</scope>
</reference>
<dbReference type="EMBL" id="DF849262">
    <property type="protein sequence ID" value="GAT56410.1"/>
    <property type="molecule type" value="Genomic_DNA"/>
</dbReference>
<gene>
    <name evidence="1" type="ORF">MCHLO_13067</name>
</gene>
<accession>A0ABQ0LZE3</accession>
<organism evidence="1 2">
    <name type="scientific">Mycena chlorophos</name>
    <name type="common">Agaric fungus</name>
    <name type="synonym">Agaricus chlorophos</name>
    <dbReference type="NCBI Taxonomy" id="658473"/>
    <lineage>
        <taxon>Eukaryota</taxon>
        <taxon>Fungi</taxon>
        <taxon>Dikarya</taxon>
        <taxon>Basidiomycota</taxon>
        <taxon>Agaricomycotina</taxon>
        <taxon>Agaricomycetes</taxon>
        <taxon>Agaricomycetidae</taxon>
        <taxon>Agaricales</taxon>
        <taxon>Marasmiineae</taxon>
        <taxon>Mycenaceae</taxon>
        <taxon>Mycena</taxon>
    </lineage>
</organism>
<evidence type="ECO:0000313" key="1">
    <source>
        <dbReference type="EMBL" id="GAT56410.1"/>
    </source>
</evidence>
<proteinExistence type="predicted"/>
<name>A0ABQ0LZE3_MYCCL</name>